<organism evidence="3 4">
    <name type="scientific">Atopostipes suicloacalis DSM 15692</name>
    <dbReference type="NCBI Taxonomy" id="1121025"/>
    <lineage>
        <taxon>Bacteria</taxon>
        <taxon>Bacillati</taxon>
        <taxon>Bacillota</taxon>
        <taxon>Bacilli</taxon>
        <taxon>Lactobacillales</taxon>
        <taxon>Carnobacteriaceae</taxon>
        <taxon>Atopostipes</taxon>
    </lineage>
</organism>
<accession>A0A1M4SJ05</accession>
<dbReference type="Pfam" id="PF12872">
    <property type="entry name" value="OST-HTH"/>
    <property type="match status" value="1"/>
</dbReference>
<evidence type="ECO:0000259" key="2">
    <source>
        <dbReference type="PROSITE" id="PS51644"/>
    </source>
</evidence>
<keyword evidence="4" id="KW-1185">Reference proteome</keyword>
<gene>
    <name evidence="3" type="ORF">SAMN02745249_00199</name>
</gene>
<evidence type="ECO:0000313" key="3">
    <source>
        <dbReference type="EMBL" id="SHE32190.1"/>
    </source>
</evidence>
<feature type="domain" description="HTH OST-type" evidence="2">
    <location>
        <begin position="209"/>
        <end position="288"/>
    </location>
</feature>
<dbReference type="STRING" id="1121025.SAMN02745249_00199"/>
<dbReference type="GO" id="GO:0004540">
    <property type="term" value="F:RNA nuclease activity"/>
    <property type="evidence" value="ECO:0007669"/>
    <property type="project" value="InterPro"/>
</dbReference>
<dbReference type="Gene3D" id="3.30.420.610">
    <property type="entry name" value="LOTUS domain-like"/>
    <property type="match status" value="1"/>
</dbReference>
<evidence type="ECO:0000256" key="1">
    <source>
        <dbReference type="SAM" id="MobiDB-lite"/>
    </source>
</evidence>
<dbReference type="InterPro" id="IPR041966">
    <property type="entry name" value="LOTUS-like"/>
</dbReference>
<dbReference type="PANTHER" id="PTHR35811:SF1">
    <property type="entry name" value="HTH OST-TYPE DOMAIN-CONTAINING PROTEIN"/>
    <property type="match status" value="1"/>
</dbReference>
<dbReference type="PROSITE" id="PS51644">
    <property type="entry name" value="HTH_OST"/>
    <property type="match status" value="1"/>
</dbReference>
<sequence length="288" mass="32898">MSKEQQYAVLVDAENVSPKYINIIFSEASNYGVTTYRRIYGDWTSTRNNGWKEILLDNSITPIQQYSYTDGKNSSDSAMIIDAMDILYGESVDGFILVSSDSDFTRLASRLRESGMNVIGMGESKTPNAFISACNSFKYLDILYQSFENEEKEEASTIEANNQANFNISPKEAKKSTENDRKRYNYSKKNKRRSSTEPSSQPKLQPQTKLTTIRKALKTIILENSDDDSWISLANLGNHLSKRFPDFDVRNYGHKKLVTFVESLDDFDIERRSISPDGKTKQLFVRIK</sequence>
<feature type="region of interest" description="Disordered" evidence="1">
    <location>
        <begin position="154"/>
        <end position="208"/>
    </location>
</feature>
<dbReference type="Proteomes" id="UP000184128">
    <property type="component" value="Unassembled WGS sequence"/>
</dbReference>
<dbReference type="Gene3D" id="3.40.50.1010">
    <property type="entry name" value="5'-nuclease"/>
    <property type="match status" value="1"/>
</dbReference>
<dbReference type="PANTHER" id="PTHR35811">
    <property type="entry name" value="SLR1870 PROTEIN"/>
    <property type="match status" value="1"/>
</dbReference>
<feature type="compositionally biased region" description="Basic and acidic residues" evidence="1">
    <location>
        <begin position="171"/>
        <end position="183"/>
    </location>
</feature>
<dbReference type="InterPro" id="IPR025605">
    <property type="entry name" value="OST-HTH/LOTUS_dom"/>
</dbReference>
<reference evidence="3 4" key="1">
    <citation type="submission" date="2016-11" db="EMBL/GenBank/DDBJ databases">
        <authorList>
            <person name="Jaros S."/>
            <person name="Januszkiewicz K."/>
            <person name="Wedrychowicz H."/>
        </authorList>
    </citation>
    <scope>NUCLEOTIDE SEQUENCE [LARGE SCALE GENOMIC DNA]</scope>
    <source>
        <strain evidence="3 4">DSM 15692</strain>
    </source>
</reference>
<feature type="compositionally biased region" description="Polar residues" evidence="1">
    <location>
        <begin position="158"/>
        <end position="168"/>
    </location>
</feature>
<dbReference type="CDD" id="cd10146">
    <property type="entry name" value="LabA_like_C"/>
    <property type="match status" value="1"/>
</dbReference>
<dbReference type="CDD" id="cd11297">
    <property type="entry name" value="PIN_LabA-like_N_1"/>
    <property type="match status" value="1"/>
</dbReference>
<dbReference type="RefSeq" id="WP_073294846.1">
    <property type="nucleotide sequence ID" value="NZ_FQUF01000003.1"/>
</dbReference>
<protein>
    <submittedName>
        <fullName evidence="3">Uncharacterized conserved protein, LabA/DUF88 family</fullName>
    </submittedName>
</protein>
<dbReference type="Pfam" id="PF01936">
    <property type="entry name" value="NYN"/>
    <property type="match status" value="1"/>
</dbReference>
<dbReference type="EMBL" id="FQUF01000003">
    <property type="protein sequence ID" value="SHE32190.1"/>
    <property type="molecule type" value="Genomic_DNA"/>
</dbReference>
<name>A0A1M4SJ05_9LACT</name>
<feature type="compositionally biased region" description="Polar residues" evidence="1">
    <location>
        <begin position="196"/>
        <end position="208"/>
    </location>
</feature>
<proteinExistence type="predicted"/>
<feature type="compositionally biased region" description="Basic residues" evidence="1">
    <location>
        <begin position="184"/>
        <end position="193"/>
    </location>
</feature>
<evidence type="ECO:0000313" key="4">
    <source>
        <dbReference type="Proteomes" id="UP000184128"/>
    </source>
</evidence>
<dbReference type="OrthoDB" id="9783963at2"/>
<dbReference type="InterPro" id="IPR021139">
    <property type="entry name" value="NYN"/>
</dbReference>
<dbReference type="AlphaFoldDB" id="A0A1M4SJ05"/>